<dbReference type="InterPro" id="IPR046292">
    <property type="entry name" value="DUF6329"/>
</dbReference>
<dbReference type="EMBL" id="LR215048">
    <property type="protein sequence ID" value="VEU80957.1"/>
    <property type="molecule type" value="Genomic_DNA"/>
</dbReference>
<evidence type="ECO:0000259" key="1">
    <source>
        <dbReference type="Pfam" id="PF19854"/>
    </source>
</evidence>
<evidence type="ECO:0000313" key="3">
    <source>
        <dbReference type="Proteomes" id="UP000289841"/>
    </source>
</evidence>
<gene>
    <name evidence="2" type="ORF">NCTC10138_01345</name>
</gene>
<protein>
    <recommendedName>
        <fullName evidence="1">DUF6329 domain-containing protein</fullName>
    </recommendedName>
</protein>
<organism evidence="2 3">
    <name type="scientific">Haploplasma axanthum</name>
    <name type="common">Acholeplasma axanthum</name>
    <dbReference type="NCBI Taxonomy" id="29552"/>
    <lineage>
        <taxon>Bacteria</taxon>
        <taxon>Bacillati</taxon>
        <taxon>Mycoplasmatota</taxon>
        <taxon>Mollicutes</taxon>
        <taxon>Acholeplasmatales</taxon>
        <taxon>Acholeplasmataceae</taxon>
        <taxon>Haploplasma</taxon>
    </lineage>
</organism>
<dbReference type="Proteomes" id="UP000289841">
    <property type="component" value="Chromosome"/>
</dbReference>
<evidence type="ECO:0000313" key="2">
    <source>
        <dbReference type="EMBL" id="VEU80957.1"/>
    </source>
</evidence>
<sequence>MKVKFERKAFKEQIVPEDDFVIETVVELPIKEFNKFLDDMLGDYKFIEERKHLMYVDRDNVWHAIYVTAKDIDYGILVQSEGYGYARYSAFLRRCHVVEVRHDWKKNIP</sequence>
<feature type="domain" description="DUF6329" evidence="1">
    <location>
        <begin position="63"/>
        <end position="92"/>
    </location>
</feature>
<dbReference type="KEGG" id="aaxa:NCTC10138_01345"/>
<proteinExistence type="predicted"/>
<dbReference type="OrthoDB" id="2166284at2"/>
<dbReference type="Pfam" id="PF19854">
    <property type="entry name" value="DUF6329"/>
    <property type="match status" value="1"/>
</dbReference>
<dbReference type="AlphaFoldDB" id="A0A449BEU3"/>
<accession>A0A449BEU3</accession>
<dbReference type="STRING" id="1278311.GCA_000428705_00037"/>
<name>A0A449BEU3_HAPAX</name>
<keyword evidence="3" id="KW-1185">Reference proteome</keyword>
<reference evidence="2 3" key="1">
    <citation type="submission" date="2019-01" db="EMBL/GenBank/DDBJ databases">
        <authorList>
            <consortium name="Pathogen Informatics"/>
        </authorList>
    </citation>
    <scope>NUCLEOTIDE SEQUENCE [LARGE SCALE GENOMIC DNA]</scope>
    <source>
        <strain evidence="2 3">NCTC10138</strain>
    </source>
</reference>